<organism evidence="2 3">
    <name type="scientific">Pseudomonas avellanae</name>
    <dbReference type="NCBI Taxonomy" id="46257"/>
    <lineage>
        <taxon>Bacteria</taxon>
        <taxon>Pseudomonadati</taxon>
        <taxon>Pseudomonadota</taxon>
        <taxon>Gammaproteobacteria</taxon>
        <taxon>Pseudomonadales</taxon>
        <taxon>Pseudomonadaceae</taxon>
        <taxon>Pseudomonas</taxon>
    </lineage>
</organism>
<feature type="domain" description="DUF4158" evidence="1">
    <location>
        <begin position="7"/>
        <end position="169"/>
    </location>
</feature>
<accession>A0A261WKA8</accession>
<name>A0A261WKA8_9PSED</name>
<sequence>MPRRVTLTDRQKDALLRLPTSQTDLLKHYTLSDEDLGHIRLRRRAHNRFGFALQLCVLRYPGRVLAPGELIPAEVIEFIGAQLGLGADDLVDYAAREETRHEHLAELRGLYGFRTFSGRGASELKEWLFREAEMAVSNEDIARRFVAECRRTRTVLPATSTIERLCAAALVDAERRIETRIASRLPMSIREQLLALLEETADDRVTRFVWLRQFEPGSNSSSANRLLDRLEYLQRIDLPEDLLAGVPAHRVTRLRRQGERYYADGMRDLPEDRRLAILAVCVSEWQAMLADAVVETHDRIVGRLYRASERICHAKVADEAGVVRDTLKSFAEIGGALVDAQDDGQPLGDVIASGSGWDGLKTLVAMATRLTATMADDPLN</sequence>
<proteinExistence type="predicted"/>
<dbReference type="Pfam" id="PF13700">
    <property type="entry name" value="DUF4158"/>
    <property type="match status" value="1"/>
</dbReference>
<evidence type="ECO:0000259" key="1">
    <source>
        <dbReference type="Pfam" id="PF13700"/>
    </source>
</evidence>
<comment type="caution">
    <text evidence="2">The sequence shown here is derived from an EMBL/GenBank/DDBJ whole genome shotgun (WGS) entry which is preliminary data.</text>
</comment>
<dbReference type="InterPro" id="IPR025296">
    <property type="entry name" value="DUF4158"/>
</dbReference>
<feature type="non-terminal residue" evidence="2">
    <location>
        <position position="380"/>
    </location>
</feature>
<reference evidence="3" key="1">
    <citation type="journal article" date="2016" name="Sci. Rep.">
        <title>Genome analysis of the kiwifruit canker pathogen Pseudomonas syringae pv. actinidiae biovar 5.</title>
        <authorList>
            <person name="Fujikawa T."/>
            <person name="Sawada H."/>
        </authorList>
    </citation>
    <scope>NUCLEOTIDE SEQUENCE [LARGE SCALE GENOMIC DNA]</scope>
    <source>
        <strain evidence="3">MAFF 212061</strain>
    </source>
</reference>
<dbReference type="AlphaFoldDB" id="A0A261WKA8"/>
<dbReference type="EMBL" id="NKQU01000495">
    <property type="protein sequence ID" value="OZI86631.1"/>
    <property type="molecule type" value="Genomic_DNA"/>
</dbReference>
<dbReference type="Proteomes" id="UP000217163">
    <property type="component" value="Unassembled WGS sequence"/>
</dbReference>
<evidence type="ECO:0000313" key="3">
    <source>
        <dbReference type="Proteomes" id="UP000217163"/>
    </source>
</evidence>
<evidence type="ECO:0000313" key="2">
    <source>
        <dbReference type="EMBL" id="OZI86631.1"/>
    </source>
</evidence>
<protein>
    <submittedName>
        <fullName evidence="2">Tn3 family transposase</fullName>
    </submittedName>
</protein>
<gene>
    <name evidence="2" type="ORF">CFN58_10460</name>
</gene>